<dbReference type="InterPro" id="IPR043993">
    <property type="entry name" value="T4SS_pilin"/>
</dbReference>
<evidence type="ECO:0000313" key="2">
    <source>
        <dbReference type="EMBL" id="OGN13980.1"/>
    </source>
</evidence>
<keyword evidence="1" id="KW-1133">Transmembrane helix</keyword>
<dbReference type="Pfam" id="PF18895">
    <property type="entry name" value="T4SS_pilin"/>
    <property type="match status" value="1"/>
</dbReference>
<feature type="transmembrane region" description="Helical" evidence="1">
    <location>
        <begin position="274"/>
        <end position="292"/>
    </location>
</feature>
<evidence type="ECO:0000313" key="3">
    <source>
        <dbReference type="Proteomes" id="UP000176581"/>
    </source>
</evidence>
<feature type="transmembrane region" description="Helical" evidence="1">
    <location>
        <begin position="313"/>
        <end position="334"/>
    </location>
</feature>
<dbReference type="Proteomes" id="UP000176581">
    <property type="component" value="Unassembled WGS sequence"/>
</dbReference>
<accession>A0A1F8FMN1</accession>
<proteinExistence type="predicted"/>
<gene>
    <name evidence="2" type="ORF">A3J47_04270</name>
</gene>
<sequence>MFSNKIKNYIVLFFIAIIIVAGLFYADRTFAAGEITINSFDLNPKVIANNTIGTQLQMTFRVTVNLDKFNSRCGSNESSFYWYIYENVTGVDLKRSSGEQRFDRTSANVSVTFDQLVTVDTSDPKLTSGGSATYYGQVNCPSTLSVQIARSELPGVTITFGALTDKNYACVAGNNKYACSPVNLSNCSDASACAGRPCIEIGKNLCGQDTGTGPLPPPGGGGTCNNNGKCESPGETTFACPSDCKGGPGVTQTFIFKLENPLEADNFLELIDVLATWLFNLSIPIVVVMIVYSGVMFLTSRGDTTKITKARQILLYAVVGFAIILIGKGFITLIESILNLGAGP</sequence>
<comment type="caution">
    <text evidence="2">The sequence shown here is derived from an EMBL/GenBank/DDBJ whole genome shotgun (WGS) entry which is preliminary data.</text>
</comment>
<dbReference type="AlphaFoldDB" id="A0A1F8FMN1"/>
<name>A0A1F8FMN1_9BACT</name>
<keyword evidence="1" id="KW-0812">Transmembrane</keyword>
<keyword evidence="1" id="KW-0472">Membrane</keyword>
<reference evidence="2 3" key="1">
    <citation type="journal article" date="2016" name="Nat. Commun.">
        <title>Thousands of microbial genomes shed light on interconnected biogeochemical processes in an aquifer system.</title>
        <authorList>
            <person name="Anantharaman K."/>
            <person name="Brown C.T."/>
            <person name="Hug L.A."/>
            <person name="Sharon I."/>
            <person name="Castelle C.J."/>
            <person name="Probst A.J."/>
            <person name="Thomas B.C."/>
            <person name="Singh A."/>
            <person name="Wilkins M.J."/>
            <person name="Karaoz U."/>
            <person name="Brodie E.L."/>
            <person name="Williams K.H."/>
            <person name="Hubbard S.S."/>
            <person name="Banfield J.F."/>
        </authorList>
    </citation>
    <scope>NUCLEOTIDE SEQUENCE [LARGE SCALE GENOMIC DNA]</scope>
</reference>
<protein>
    <submittedName>
        <fullName evidence="2">Uncharacterized protein</fullName>
    </submittedName>
</protein>
<organism evidence="2 3">
    <name type="scientific">Candidatus Yanofskybacteria bacterium RIFCSPHIGHO2_02_FULL_43_22</name>
    <dbReference type="NCBI Taxonomy" id="1802681"/>
    <lineage>
        <taxon>Bacteria</taxon>
        <taxon>Candidatus Yanofskyibacteriota</taxon>
    </lineage>
</organism>
<evidence type="ECO:0000256" key="1">
    <source>
        <dbReference type="SAM" id="Phobius"/>
    </source>
</evidence>
<dbReference type="EMBL" id="MGJV01000029">
    <property type="protein sequence ID" value="OGN13980.1"/>
    <property type="molecule type" value="Genomic_DNA"/>
</dbReference>